<dbReference type="PANTHER" id="PTHR32309:SF13">
    <property type="entry name" value="FERRIC ENTEROBACTIN TRANSPORT PROTEIN FEPE"/>
    <property type="match status" value="1"/>
</dbReference>
<dbReference type="Proteomes" id="UP001549291">
    <property type="component" value="Unassembled WGS sequence"/>
</dbReference>
<organism evidence="1 2">
    <name type="scientific">Bradyrhizobium japonicum</name>
    <dbReference type="NCBI Taxonomy" id="375"/>
    <lineage>
        <taxon>Bacteria</taxon>
        <taxon>Pseudomonadati</taxon>
        <taxon>Pseudomonadota</taxon>
        <taxon>Alphaproteobacteria</taxon>
        <taxon>Hyphomicrobiales</taxon>
        <taxon>Nitrobacteraceae</taxon>
        <taxon>Bradyrhizobium</taxon>
    </lineage>
</organism>
<evidence type="ECO:0000313" key="2">
    <source>
        <dbReference type="Proteomes" id="UP001549291"/>
    </source>
</evidence>
<dbReference type="InterPro" id="IPR050445">
    <property type="entry name" value="Bact_polysacc_biosynth/exp"/>
</dbReference>
<dbReference type="RefSeq" id="WP_248889425.1">
    <property type="nucleotide sequence ID" value="NZ_CP066351.1"/>
</dbReference>
<dbReference type="EMBL" id="JBEPTQ010000002">
    <property type="protein sequence ID" value="MET4723400.1"/>
    <property type="molecule type" value="Genomic_DNA"/>
</dbReference>
<protein>
    <submittedName>
        <fullName evidence="1">Uncharacterized protein involved in exopolysaccharide biosynthesis</fullName>
    </submittedName>
</protein>
<reference evidence="1 2" key="1">
    <citation type="submission" date="2024-06" db="EMBL/GenBank/DDBJ databases">
        <title>Genomic Encyclopedia of Type Strains, Phase V (KMG-V): Genome sequencing to study the core and pangenomes of soil and plant-associated prokaryotes.</title>
        <authorList>
            <person name="Whitman W."/>
        </authorList>
    </citation>
    <scope>NUCLEOTIDE SEQUENCE [LARGE SCALE GENOMIC DNA]</scope>
    <source>
        <strain evidence="1 2">USDA 160</strain>
    </source>
</reference>
<keyword evidence="2" id="KW-1185">Reference proteome</keyword>
<sequence>MALNSNQVKSPQAGVHADGGATWSWAGAAIGCGPTNAIAEAYIDDQFGAKYQTVTRAGAWLQDRINELKSKAAAADRAVLEFKEKNNIVDLGGPNVSAGSASRLIGEQQLFELNSQLAAARGATSEAKARLDRIEQVRKMDVSEGAVADILKNEVITRLRNQYVDLPAREANISTRYGADHTAAINLRDQTEETRRNISEELGRIAGSYKSDYEIAKTREESLERSLASLVSEGQLTNRDRLGLAELGQGISHALRHFPAALYGGDTAAGLSQPVWQRLHQRDADQSVRARR</sequence>
<dbReference type="PANTHER" id="PTHR32309">
    <property type="entry name" value="TYROSINE-PROTEIN KINASE"/>
    <property type="match status" value="1"/>
</dbReference>
<evidence type="ECO:0000313" key="1">
    <source>
        <dbReference type="EMBL" id="MET4723400.1"/>
    </source>
</evidence>
<name>A0ABV2S4E9_BRAJP</name>
<comment type="caution">
    <text evidence="1">The sequence shown here is derived from an EMBL/GenBank/DDBJ whole genome shotgun (WGS) entry which is preliminary data.</text>
</comment>
<proteinExistence type="predicted"/>
<accession>A0ABV2S4E9</accession>
<gene>
    <name evidence="1" type="ORF">ABIF63_007506</name>
</gene>